<dbReference type="InterPro" id="IPR036047">
    <property type="entry name" value="F-box-like_dom_sf"/>
</dbReference>
<dbReference type="InterPro" id="IPR050942">
    <property type="entry name" value="F-box_BR-signaling"/>
</dbReference>
<dbReference type="SUPFAM" id="SSF53756">
    <property type="entry name" value="UDP-Glycosyltransferase/glycogen phosphorylase"/>
    <property type="match status" value="1"/>
</dbReference>
<feature type="domain" description="Glycosyl transferase family 1" evidence="3">
    <location>
        <begin position="3"/>
        <end position="57"/>
    </location>
</feature>
<evidence type="ECO:0000256" key="1">
    <source>
        <dbReference type="ARBA" id="ARBA00022676"/>
    </source>
</evidence>
<dbReference type="InterPro" id="IPR001296">
    <property type="entry name" value="Glyco_trans_1"/>
</dbReference>
<comment type="caution">
    <text evidence="5">The sequence shown here is derived from an EMBL/GenBank/DDBJ whole genome shotgun (WGS) entry which is preliminary data.</text>
</comment>
<protein>
    <recommendedName>
        <fullName evidence="7">DUF295 domain-containing protein</fullName>
    </recommendedName>
</protein>
<dbReference type="SUPFAM" id="SSF81383">
    <property type="entry name" value="F-box domain"/>
    <property type="match status" value="1"/>
</dbReference>
<feature type="region of interest" description="Disordered" evidence="2">
    <location>
        <begin position="273"/>
        <end position="359"/>
    </location>
</feature>
<dbReference type="InterPro" id="IPR005174">
    <property type="entry name" value="KIB1-4_b-propeller"/>
</dbReference>
<dbReference type="Pfam" id="PF00534">
    <property type="entry name" value="Glycos_transf_1"/>
    <property type="match status" value="1"/>
</dbReference>
<keyword evidence="1" id="KW-0808">Transferase</keyword>
<evidence type="ECO:0000259" key="3">
    <source>
        <dbReference type="Pfam" id="PF00534"/>
    </source>
</evidence>
<dbReference type="GO" id="GO:0016757">
    <property type="term" value="F:glycosyltransferase activity"/>
    <property type="evidence" value="ECO:0007669"/>
    <property type="project" value="UniProtKB-KW"/>
</dbReference>
<dbReference type="AlphaFoldDB" id="A0AA88QTY7"/>
<name>A0AA88QTY7_9ASTE</name>
<dbReference type="Gene3D" id="3.40.50.2000">
    <property type="entry name" value="Glycogen Phosphorylase B"/>
    <property type="match status" value="1"/>
</dbReference>
<evidence type="ECO:0000259" key="4">
    <source>
        <dbReference type="Pfam" id="PF03478"/>
    </source>
</evidence>
<dbReference type="Pfam" id="PF03478">
    <property type="entry name" value="Beta-prop_KIB1-4"/>
    <property type="match status" value="2"/>
</dbReference>
<feature type="domain" description="KIB1-4 beta-propeller" evidence="4">
    <location>
        <begin position="140"/>
        <end position="260"/>
    </location>
</feature>
<evidence type="ECO:0008006" key="7">
    <source>
        <dbReference type="Google" id="ProtNLM"/>
    </source>
</evidence>
<dbReference type="EMBL" id="JAVXUO010002092">
    <property type="protein sequence ID" value="KAK2976278.1"/>
    <property type="molecule type" value="Genomic_DNA"/>
</dbReference>
<keyword evidence="6" id="KW-1185">Reference proteome</keyword>
<feature type="compositionally biased region" description="Acidic residues" evidence="2">
    <location>
        <begin position="300"/>
        <end position="359"/>
    </location>
</feature>
<evidence type="ECO:0000313" key="5">
    <source>
        <dbReference type="EMBL" id="KAK2976278.1"/>
    </source>
</evidence>
<keyword evidence="1" id="KW-0328">Glycosyltransferase</keyword>
<reference evidence="5" key="1">
    <citation type="submission" date="2022-12" db="EMBL/GenBank/DDBJ databases">
        <title>Draft genome assemblies for two species of Escallonia (Escalloniales).</title>
        <authorList>
            <person name="Chanderbali A."/>
            <person name="Dervinis C."/>
            <person name="Anghel I."/>
            <person name="Soltis D."/>
            <person name="Soltis P."/>
            <person name="Zapata F."/>
        </authorList>
    </citation>
    <scope>NUCLEOTIDE SEQUENCE</scope>
    <source>
        <strain evidence="5">UCBG92.1500</strain>
        <tissue evidence="5">Leaf</tissue>
    </source>
</reference>
<gene>
    <name evidence="5" type="ORF">RJ640_019761</name>
</gene>
<sequence length="555" mass="62065">MGAFVQPAFYEAFGLTVVEAMTCGSPTFPTINGGRAEIIVHRKSGFHIDTYNGEQLSGHKGVMEAAGSKQERDWAELLQEILECIASRVCLADHRVFGLVCSPWRRASTSKLAKPRCCRFPWLMLPKCKSMETRVFYCHEHQRILQHPLPTEVLKSWCSGASHGWFIMARKTKNGGGDFMFNPFSGARVSLPPHRPILDDRDDERPHLHPYYISKAILSSDDGIADHQGSNCLIAAIYESLSRSHIGICRPGDQDWTWTEALVDHGIIWGQNHGGHGEDDGINDNEFVGGEGDDANNGVEDGDQSDDDDSVSEDDEDESTDDEDESTDDEDNEGEEEGGGGEEEREEGEVVMVGEEEPVNDNEQRLGIIDGWCLTGVCDIIFHKGNIYAIAGEGELYVCDIIGDRISWRRVQTQPFKLKLNNSIYFVHLVESRGELLMVVRLISEIYPMGFRTNRFIVFRMIADHESRSDQLPKWVRVESLGDQALFLGQNHSQSISVSDSLNFLENCIYYADQDQPVHVALNSAVNEVATRLKHLDLGDSQATIRRNEIGISSD</sequence>
<accession>A0AA88QTY7</accession>
<dbReference type="Proteomes" id="UP001187471">
    <property type="component" value="Unassembled WGS sequence"/>
</dbReference>
<proteinExistence type="predicted"/>
<evidence type="ECO:0000256" key="2">
    <source>
        <dbReference type="SAM" id="MobiDB-lite"/>
    </source>
</evidence>
<organism evidence="5 6">
    <name type="scientific">Escallonia rubra</name>
    <dbReference type="NCBI Taxonomy" id="112253"/>
    <lineage>
        <taxon>Eukaryota</taxon>
        <taxon>Viridiplantae</taxon>
        <taxon>Streptophyta</taxon>
        <taxon>Embryophyta</taxon>
        <taxon>Tracheophyta</taxon>
        <taxon>Spermatophyta</taxon>
        <taxon>Magnoliopsida</taxon>
        <taxon>eudicotyledons</taxon>
        <taxon>Gunneridae</taxon>
        <taxon>Pentapetalae</taxon>
        <taxon>asterids</taxon>
        <taxon>campanulids</taxon>
        <taxon>Escalloniales</taxon>
        <taxon>Escalloniaceae</taxon>
        <taxon>Escallonia</taxon>
    </lineage>
</organism>
<dbReference type="PANTHER" id="PTHR44259">
    <property type="entry name" value="OS07G0183000 PROTEIN-RELATED"/>
    <property type="match status" value="1"/>
</dbReference>
<evidence type="ECO:0000313" key="6">
    <source>
        <dbReference type="Proteomes" id="UP001187471"/>
    </source>
</evidence>
<feature type="domain" description="KIB1-4 beta-propeller" evidence="4">
    <location>
        <begin position="375"/>
        <end position="516"/>
    </location>
</feature>